<keyword evidence="2" id="KW-1185">Reference proteome</keyword>
<name>A0A2R6PLG8_ACTCC</name>
<dbReference type="Proteomes" id="UP000241394">
    <property type="component" value="Chromosome LG24"/>
</dbReference>
<proteinExistence type="predicted"/>
<dbReference type="EMBL" id="NKQK01000024">
    <property type="protein sequence ID" value="PSR93179.1"/>
    <property type="molecule type" value="Genomic_DNA"/>
</dbReference>
<dbReference type="AlphaFoldDB" id="A0A2R6PLG8"/>
<evidence type="ECO:0000313" key="1">
    <source>
        <dbReference type="EMBL" id="PSR93179.1"/>
    </source>
</evidence>
<dbReference type="SUPFAM" id="SSF49562">
    <property type="entry name" value="C2 domain (Calcium/lipid-binding domain, CaLB)"/>
    <property type="match status" value="1"/>
</dbReference>
<dbReference type="InParanoid" id="A0A2R6PLG8"/>
<reference evidence="1 2" key="1">
    <citation type="submission" date="2017-07" db="EMBL/GenBank/DDBJ databases">
        <title>An improved, manually edited Actinidia chinensis var. chinensis (kiwifruit) genome highlights the challenges associated with draft genomes and gene prediction in plants.</title>
        <authorList>
            <person name="Pilkington S."/>
            <person name="Crowhurst R."/>
            <person name="Hilario E."/>
            <person name="Nardozza S."/>
            <person name="Fraser L."/>
            <person name="Peng Y."/>
            <person name="Gunaseelan K."/>
            <person name="Simpson R."/>
            <person name="Tahir J."/>
            <person name="Deroles S."/>
            <person name="Templeton K."/>
            <person name="Luo Z."/>
            <person name="Davy M."/>
            <person name="Cheng C."/>
            <person name="Mcneilage M."/>
            <person name="Scaglione D."/>
            <person name="Liu Y."/>
            <person name="Zhang Q."/>
            <person name="Datson P."/>
            <person name="De Silva N."/>
            <person name="Gardiner S."/>
            <person name="Bassett H."/>
            <person name="Chagne D."/>
            <person name="Mccallum J."/>
            <person name="Dzierzon H."/>
            <person name="Deng C."/>
            <person name="Wang Y.-Y."/>
            <person name="Barron N."/>
            <person name="Manako K."/>
            <person name="Bowen J."/>
            <person name="Foster T."/>
            <person name="Erridge Z."/>
            <person name="Tiffin H."/>
            <person name="Waite C."/>
            <person name="Davies K."/>
            <person name="Grierson E."/>
            <person name="Laing W."/>
            <person name="Kirk R."/>
            <person name="Chen X."/>
            <person name="Wood M."/>
            <person name="Montefiori M."/>
            <person name="Brummell D."/>
            <person name="Schwinn K."/>
            <person name="Catanach A."/>
            <person name="Fullerton C."/>
            <person name="Li D."/>
            <person name="Meiyalaghan S."/>
            <person name="Nieuwenhuizen N."/>
            <person name="Read N."/>
            <person name="Prakash R."/>
            <person name="Hunter D."/>
            <person name="Zhang H."/>
            <person name="Mckenzie M."/>
            <person name="Knabel M."/>
            <person name="Harris A."/>
            <person name="Allan A."/>
            <person name="Chen A."/>
            <person name="Janssen B."/>
            <person name="Plunkett B."/>
            <person name="Dwamena C."/>
            <person name="Voogd C."/>
            <person name="Leif D."/>
            <person name="Lafferty D."/>
            <person name="Souleyre E."/>
            <person name="Varkonyi-Gasic E."/>
            <person name="Gambi F."/>
            <person name="Hanley J."/>
            <person name="Yao J.-L."/>
            <person name="Cheung J."/>
            <person name="David K."/>
            <person name="Warren B."/>
            <person name="Marsh K."/>
            <person name="Snowden K."/>
            <person name="Lin-Wang K."/>
            <person name="Brian L."/>
            <person name="Martinez-Sanchez M."/>
            <person name="Wang M."/>
            <person name="Ileperuma N."/>
            <person name="Macnee N."/>
            <person name="Campin R."/>
            <person name="Mcatee P."/>
            <person name="Drummond R."/>
            <person name="Espley R."/>
            <person name="Ireland H."/>
            <person name="Wu R."/>
            <person name="Atkinson R."/>
            <person name="Karunairetnam S."/>
            <person name="Bulley S."/>
            <person name="Chunkath S."/>
            <person name="Hanley Z."/>
            <person name="Storey R."/>
            <person name="Thrimawithana A."/>
            <person name="Thomson S."/>
            <person name="David C."/>
            <person name="Testolin R."/>
        </authorList>
    </citation>
    <scope>NUCLEOTIDE SEQUENCE [LARGE SCALE GENOMIC DNA]</scope>
    <source>
        <strain evidence="2">cv. Red5</strain>
        <tissue evidence="1">Young leaf</tissue>
    </source>
</reference>
<comment type="caution">
    <text evidence="1">The sequence shown here is derived from an EMBL/GenBank/DDBJ whole genome shotgun (WGS) entry which is preliminary data.</text>
</comment>
<dbReference type="OrthoDB" id="1039460at2759"/>
<dbReference type="PANTHER" id="PTHR38365:SF1">
    <property type="entry name" value="C2 DOMAIN-CONTAINING PROTEIN"/>
    <property type="match status" value="1"/>
</dbReference>
<dbReference type="InterPro" id="IPR035892">
    <property type="entry name" value="C2_domain_sf"/>
</dbReference>
<protein>
    <submittedName>
        <fullName evidence="1">Methyl-CpG-binding domain protein</fullName>
    </submittedName>
</protein>
<sequence>MFPYSLSSLQKGKMKMNEDEDEDELILHVAIRFAEGIDKDNMGANADQRTYQVFGRGRPDMEFHTQVVNGMPDPTWKRTFHMWMRDPWMWTHLHLEVVRTGSKSDPGSSSGTVLVGRAQIPLPTEIGIAIGGKYNLVRHVEPISVVGCICVAMEITKKE</sequence>
<evidence type="ECO:0000313" key="2">
    <source>
        <dbReference type="Proteomes" id="UP000241394"/>
    </source>
</evidence>
<gene>
    <name evidence="1" type="ORF">CEY00_Acc27789</name>
</gene>
<accession>A0A2R6PLG8</accession>
<organism evidence="1 2">
    <name type="scientific">Actinidia chinensis var. chinensis</name>
    <name type="common">Chinese soft-hair kiwi</name>
    <dbReference type="NCBI Taxonomy" id="1590841"/>
    <lineage>
        <taxon>Eukaryota</taxon>
        <taxon>Viridiplantae</taxon>
        <taxon>Streptophyta</taxon>
        <taxon>Embryophyta</taxon>
        <taxon>Tracheophyta</taxon>
        <taxon>Spermatophyta</taxon>
        <taxon>Magnoliopsida</taxon>
        <taxon>eudicotyledons</taxon>
        <taxon>Gunneridae</taxon>
        <taxon>Pentapetalae</taxon>
        <taxon>asterids</taxon>
        <taxon>Ericales</taxon>
        <taxon>Actinidiaceae</taxon>
        <taxon>Actinidia</taxon>
    </lineage>
</organism>
<dbReference type="Gramene" id="PSR93179">
    <property type="protein sequence ID" value="PSR93179"/>
    <property type="gene ID" value="CEY00_Acc27789"/>
</dbReference>
<reference evidence="2" key="2">
    <citation type="journal article" date="2018" name="BMC Genomics">
        <title>A manually annotated Actinidia chinensis var. chinensis (kiwifruit) genome highlights the challenges associated with draft genomes and gene prediction in plants.</title>
        <authorList>
            <person name="Pilkington S.M."/>
            <person name="Crowhurst R."/>
            <person name="Hilario E."/>
            <person name="Nardozza S."/>
            <person name="Fraser L."/>
            <person name="Peng Y."/>
            <person name="Gunaseelan K."/>
            <person name="Simpson R."/>
            <person name="Tahir J."/>
            <person name="Deroles S.C."/>
            <person name="Templeton K."/>
            <person name="Luo Z."/>
            <person name="Davy M."/>
            <person name="Cheng C."/>
            <person name="McNeilage M."/>
            <person name="Scaglione D."/>
            <person name="Liu Y."/>
            <person name="Zhang Q."/>
            <person name="Datson P."/>
            <person name="De Silva N."/>
            <person name="Gardiner S.E."/>
            <person name="Bassett H."/>
            <person name="Chagne D."/>
            <person name="McCallum J."/>
            <person name="Dzierzon H."/>
            <person name="Deng C."/>
            <person name="Wang Y.Y."/>
            <person name="Barron L."/>
            <person name="Manako K."/>
            <person name="Bowen J."/>
            <person name="Foster T.M."/>
            <person name="Erridge Z.A."/>
            <person name="Tiffin H."/>
            <person name="Waite C.N."/>
            <person name="Davies K.M."/>
            <person name="Grierson E.P."/>
            <person name="Laing W.A."/>
            <person name="Kirk R."/>
            <person name="Chen X."/>
            <person name="Wood M."/>
            <person name="Montefiori M."/>
            <person name="Brummell D.A."/>
            <person name="Schwinn K.E."/>
            <person name="Catanach A."/>
            <person name="Fullerton C."/>
            <person name="Li D."/>
            <person name="Meiyalaghan S."/>
            <person name="Nieuwenhuizen N."/>
            <person name="Read N."/>
            <person name="Prakash R."/>
            <person name="Hunter D."/>
            <person name="Zhang H."/>
            <person name="McKenzie M."/>
            <person name="Knabel M."/>
            <person name="Harris A."/>
            <person name="Allan A.C."/>
            <person name="Gleave A."/>
            <person name="Chen A."/>
            <person name="Janssen B.J."/>
            <person name="Plunkett B."/>
            <person name="Ampomah-Dwamena C."/>
            <person name="Voogd C."/>
            <person name="Leif D."/>
            <person name="Lafferty D."/>
            <person name="Souleyre E.J.F."/>
            <person name="Varkonyi-Gasic E."/>
            <person name="Gambi F."/>
            <person name="Hanley J."/>
            <person name="Yao J.L."/>
            <person name="Cheung J."/>
            <person name="David K.M."/>
            <person name="Warren B."/>
            <person name="Marsh K."/>
            <person name="Snowden K.C."/>
            <person name="Lin-Wang K."/>
            <person name="Brian L."/>
            <person name="Martinez-Sanchez M."/>
            <person name="Wang M."/>
            <person name="Ileperuma N."/>
            <person name="Macnee N."/>
            <person name="Campin R."/>
            <person name="McAtee P."/>
            <person name="Drummond R.S.M."/>
            <person name="Espley R.V."/>
            <person name="Ireland H.S."/>
            <person name="Wu R."/>
            <person name="Atkinson R.G."/>
            <person name="Karunairetnam S."/>
            <person name="Bulley S."/>
            <person name="Chunkath S."/>
            <person name="Hanley Z."/>
            <person name="Storey R."/>
            <person name="Thrimawithana A.H."/>
            <person name="Thomson S."/>
            <person name="David C."/>
            <person name="Testolin R."/>
            <person name="Huang H."/>
            <person name="Hellens R.P."/>
            <person name="Schaffer R.J."/>
        </authorList>
    </citation>
    <scope>NUCLEOTIDE SEQUENCE [LARGE SCALE GENOMIC DNA]</scope>
    <source>
        <strain evidence="2">cv. Red5</strain>
    </source>
</reference>
<dbReference type="PANTHER" id="PTHR38365">
    <property type="entry name" value="C2 DOMAIN-CONTAINING PROTEIN-RELATED"/>
    <property type="match status" value="1"/>
</dbReference>
<dbReference type="OMA" id="LCMTPEV"/>